<dbReference type="PaxDb" id="4113-PGSC0003DMT400094088"/>
<dbReference type="InParanoid" id="M1DTD8"/>
<dbReference type="HOGENOM" id="CLU_093319_2_0_1"/>
<proteinExistence type="predicted"/>
<protein>
    <recommendedName>
        <fullName evidence="4">Integrase core domain containing protein</fullName>
    </recommendedName>
</protein>
<dbReference type="EnsemblPlants" id="PGSC0003DMT400094088">
    <property type="protein sequence ID" value="PGSC0003DMT400094088"/>
    <property type="gene ID" value="PGSC0003DMG400043659"/>
</dbReference>
<reference evidence="3" key="1">
    <citation type="journal article" date="2011" name="Nature">
        <title>Genome sequence and analysis of the tuber crop potato.</title>
        <authorList>
            <consortium name="The Potato Genome Sequencing Consortium"/>
        </authorList>
    </citation>
    <scope>NUCLEOTIDE SEQUENCE [LARGE SCALE GENOMIC DNA]</scope>
    <source>
        <strain evidence="3">cv. DM1-3 516 R44</strain>
    </source>
</reference>
<sequence length="112" mass="12440">MDGLESHLNNRINELGYVDGVSLQAQMAVLKADVATLADKPVTLPPPLVPDSLMNLFTMPPVTQPVGDIWVDLDRPKIGKGKEKKKTSDTSLPDETPREEHRRLKKARNESK</sequence>
<keyword evidence="3" id="KW-1185">Reference proteome</keyword>
<name>M1DTD8_SOLTU</name>
<evidence type="ECO:0008006" key="4">
    <source>
        <dbReference type="Google" id="ProtNLM"/>
    </source>
</evidence>
<evidence type="ECO:0000313" key="2">
    <source>
        <dbReference type="EnsemblPlants" id="PGSC0003DMT400094088"/>
    </source>
</evidence>
<organism evidence="2 3">
    <name type="scientific">Solanum tuberosum</name>
    <name type="common">Potato</name>
    <dbReference type="NCBI Taxonomy" id="4113"/>
    <lineage>
        <taxon>Eukaryota</taxon>
        <taxon>Viridiplantae</taxon>
        <taxon>Streptophyta</taxon>
        <taxon>Embryophyta</taxon>
        <taxon>Tracheophyta</taxon>
        <taxon>Spermatophyta</taxon>
        <taxon>Magnoliopsida</taxon>
        <taxon>eudicotyledons</taxon>
        <taxon>Gunneridae</taxon>
        <taxon>Pentapetalae</taxon>
        <taxon>asterids</taxon>
        <taxon>lamiids</taxon>
        <taxon>Solanales</taxon>
        <taxon>Solanaceae</taxon>
        <taxon>Solanoideae</taxon>
        <taxon>Solaneae</taxon>
        <taxon>Solanum</taxon>
    </lineage>
</organism>
<evidence type="ECO:0000313" key="3">
    <source>
        <dbReference type="Proteomes" id="UP000011115"/>
    </source>
</evidence>
<dbReference type="AlphaFoldDB" id="M1DTD8"/>
<dbReference type="Gramene" id="PGSC0003DMT400094088">
    <property type="protein sequence ID" value="PGSC0003DMT400094088"/>
    <property type="gene ID" value="PGSC0003DMG400043659"/>
</dbReference>
<evidence type="ECO:0000256" key="1">
    <source>
        <dbReference type="SAM" id="MobiDB-lite"/>
    </source>
</evidence>
<reference evidence="2" key="2">
    <citation type="submission" date="2015-06" db="UniProtKB">
        <authorList>
            <consortium name="EnsemblPlants"/>
        </authorList>
    </citation>
    <scope>IDENTIFICATION</scope>
    <source>
        <strain evidence="2">DM1-3 516 R44</strain>
    </source>
</reference>
<dbReference type="Proteomes" id="UP000011115">
    <property type="component" value="Unassembled WGS sequence"/>
</dbReference>
<feature type="compositionally biased region" description="Basic and acidic residues" evidence="1">
    <location>
        <begin position="95"/>
        <end position="112"/>
    </location>
</feature>
<feature type="region of interest" description="Disordered" evidence="1">
    <location>
        <begin position="74"/>
        <end position="112"/>
    </location>
</feature>
<accession>M1DTD8</accession>